<dbReference type="EMBL" id="DONK01000277">
    <property type="protein sequence ID" value="HBU53145.1"/>
    <property type="molecule type" value="Genomic_DNA"/>
</dbReference>
<evidence type="ECO:0000256" key="3">
    <source>
        <dbReference type="PROSITE-ProRule" id="PRU10038"/>
    </source>
</evidence>
<evidence type="ECO:0000313" key="5">
    <source>
        <dbReference type="EMBL" id="HBU53145.1"/>
    </source>
</evidence>
<dbReference type="GO" id="GO:0004806">
    <property type="term" value="F:triacylglycerol lipase activity"/>
    <property type="evidence" value="ECO:0007669"/>
    <property type="project" value="TreeGrafter"/>
</dbReference>
<dbReference type="Gene3D" id="3.40.50.1820">
    <property type="entry name" value="alpha/beta hydrolase"/>
    <property type="match status" value="1"/>
</dbReference>
<dbReference type="PROSITE" id="PS01173">
    <property type="entry name" value="LIPASE_GDXG_HIS"/>
    <property type="match status" value="1"/>
</dbReference>
<dbReference type="SUPFAM" id="SSF53474">
    <property type="entry name" value="alpha/beta-Hydrolases"/>
    <property type="match status" value="1"/>
</dbReference>
<keyword evidence="2 5" id="KW-0378">Hydrolase</keyword>
<feature type="active site" evidence="3">
    <location>
        <position position="174"/>
    </location>
</feature>
<dbReference type="GO" id="GO:0019433">
    <property type="term" value="P:triglyceride catabolic process"/>
    <property type="evidence" value="ECO:0007669"/>
    <property type="project" value="TreeGrafter"/>
</dbReference>
<dbReference type="GO" id="GO:0004771">
    <property type="term" value="F:sterol ester esterase activity"/>
    <property type="evidence" value="ECO:0007669"/>
    <property type="project" value="TreeGrafter"/>
</dbReference>
<organism evidence="5 6">
    <name type="scientific">Alteromonas australica</name>
    <dbReference type="NCBI Taxonomy" id="589873"/>
    <lineage>
        <taxon>Bacteria</taxon>
        <taxon>Pseudomonadati</taxon>
        <taxon>Pseudomonadota</taxon>
        <taxon>Gammaproteobacteria</taxon>
        <taxon>Alteromonadales</taxon>
        <taxon>Alteromonadaceae</taxon>
        <taxon>Alteromonas/Salinimonas group</taxon>
        <taxon>Alteromonas</taxon>
    </lineage>
</organism>
<dbReference type="GO" id="GO:0005829">
    <property type="term" value="C:cytosol"/>
    <property type="evidence" value="ECO:0007669"/>
    <property type="project" value="TreeGrafter"/>
</dbReference>
<dbReference type="Pfam" id="PF07859">
    <property type="entry name" value="Abhydrolase_3"/>
    <property type="match status" value="1"/>
</dbReference>
<evidence type="ECO:0000256" key="2">
    <source>
        <dbReference type="ARBA" id="ARBA00022801"/>
    </source>
</evidence>
<comment type="caution">
    <text evidence="5">The sequence shown here is derived from an EMBL/GenBank/DDBJ whole genome shotgun (WGS) entry which is preliminary data.</text>
</comment>
<dbReference type="PANTHER" id="PTHR23025:SF3">
    <property type="entry name" value="HORMONE-SENSITIVE LIPASE"/>
    <property type="match status" value="1"/>
</dbReference>
<reference evidence="5 6" key="1">
    <citation type="journal article" date="2018" name="Nat. Biotechnol.">
        <title>A standardized bacterial taxonomy based on genome phylogeny substantially revises the tree of life.</title>
        <authorList>
            <person name="Parks D.H."/>
            <person name="Chuvochina M."/>
            <person name="Waite D.W."/>
            <person name="Rinke C."/>
            <person name="Skarshewski A."/>
            <person name="Chaumeil P.A."/>
            <person name="Hugenholtz P."/>
        </authorList>
    </citation>
    <scope>NUCLEOTIDE SEQUENCE [LARGE SCALE GENOMIC DNA]</scope>
    <source>
        <strain evidence="5">UBA11621</strain>
    </source>
</reference>
<evidence type="ECO:0000259" key="4">
    <source>
        <dbReference type="Pfam" id="PF07859"/>
    </source>
</evidence>
<gene>
    <name evidence="5" type="ORF">DEB45_17985</name>
</gene>
<protein>
    <submittedName>
        <fullName evidence="5">Alpha/beta hydrolase</fullName>
    </submittedName>
</protein>
<comment type="similarity">
    <text evidence="1">Belongs to the 'GDXG' lipolytic enzyme family.</text>
</comment>
<name>A0A358E5A1_9ALTE</name>
<dbReference type="PROSITE" id="PS01174">
    <property type="entry name" value="LIPASE_GDXG_SER"/>
    <property type="match status" value="1"/>
</dbReference>
<sequence length="335" mass="37641">MAKKLSSRLRNVLTPEMQIEMKRIESLWKEMEAVNFGSPLSDEARLNNRKLHSIWNIEKQEVKSIRYVTVDGDAQLNTPKCKAVVIKPMKETIGSIFYIHGGGWCLCDLVTHEGLMRALANASGKSVVAIEYRLAPQDPFPAGLLDLVAAYRAILNSPEKFDLDCGPIVIAGDSAGANLALALMLHEQNLQRPLPVGALLFYGCFGLDFETPSYKLFAEDYLLTRDIMRQFWKFYLSKTEDRSDPLAVPLLANDSQLVSLPPMFLSVAEVDPLASDSFLLKARLDRLGRDDQLWVEKGTVHGFMEMVFQLEASRRTHEKAGFSINMFIDKALQDL</sequence>
<dbReference type="InterPro" id="IPR029058">
    <property type="entry name" value="AB_hydrolase_fold"/>
</dbReference>
<dbReference type="PANTHER" id="PTHR23025">
    <property type="entry name" value="TRIACYLGLYCEROL LIPASE"/>
    <property type="match status" value="1"/>
</dbReference>
<accession>A0A358E5A1</accession>
<dbReference type="InterPro" id="IPR033140">
    <property type="entry name" value="Lipase_GDXG_put_SER_AS"/>
</dbReference>
<feature type="domain" description="Alpha/beta hydrolase fold-3" evidence="4">
    <location>
        <begin position="96"/>
        <end position="304"/>
    </location>
</feature>
<dbReference type="AlphaFoldDB" id="A0A358E5A1"/>
<dbReference type="InterPro" id="IPR002168">
    <property type="entry name" value="Lipase_GDXG_HIS_AS"/>
</dbReference>
<evidence type="ECO:0000313" key="6">
    <source>
        <dbReference type="Proteomes" id="UP000264779"/>
    </source>
</evidence>
<evidence type="ECO:0000256" key="1">
    <source>
        <dbReference type="ARBA" id="ARBA00010515"/>
    </source>
</evidence>
<dbReference type="Proteomes" id="UP000264779">
    <property type="component" value="Unassembled WGS sequence"/>
</dbReference>
<dbReference type="InterPro" id="IPR013094">
    <property type="entry name" value="AB_hydrolase_3"/>
</dbReference>
<proteinExistence type="inferred from homology"/>